<accession>A0A4C1ZVI7</accession>
<dbReference type="AlphaFoldDB" id="A0A4C1ZVI7"/>
<sequence length="175" mass="19615">MHFVLTFPILKLTSLRARTSALAGRPPFPNSIVLNNEKLSFGGSVCFEAAELFRAAGLFHRVTARAGDPSTLPRNIFAAKKCAVTPPTLKRASSRCSQSIKRPPFRRAASPRRRPDIQSSASLAINPLYNHSTYPLTLRFERLVHRQYFLSYEYESPHLPVSLCSQSSRPTDSHF</sequence>
<protein>
    <submittedName>
        <fullName evidence="2">Uncharacterized protein</fullName>
    </submittedName>
</protein>
<dbReference type="Proteomes" id="UP000299102">
    <property type="component" value="Unassembled WGS sequence"/>
</dbReference>
<dbReference type="EMBL" id="BGZK01002173">
    <property type="protein sequence ID" value="GBP91472.1"/>
    <property type="molecule type" value="Genomic_DNA"/>
</dbReference>
<reference evidence="2 3" key="1">
    <citation type="journal article" date="2019" name="Commun. Biol.">
        <title>The bagworm genome reveals a unique fibroin gene that provides high tensile strength.</title>
        <authorList>
            <person name="Kono N."/>
            <person name="Nakamura H."/>
            <person name="Ohtoshi R."/>
            <person name="Tomita M."/>
            <person name="Numata K."/>
            <person name="Arakawa K."/>
        </authorList>
    </citation>
    <scope>NUCLEOTIDE SEQUENCE [LARGE SCALE GENOMIC DNA]</scope>
</reference>
<keyword evidence="1" id="KW-0732">Signal</keyword>
<feature type="chain" id="PRO_5020041681" evidence="1">
    <location>
        <begin position="18"/>
        <end position="175"/>
    </location>
</feature>
<proteinExistence type="predicted"/>
<name>A0A4C1ZVI7_EUMVA</name>
<organism evidence="2 3">
    <name type="scientific">Eumeta variegata</name>
    <name type="common">Bagworm moth</name>
    <name type="synonym">Eumeta japonica</name>
    <dbReference type="NCBI Taxonomy" id="151549"/>
    <lineage>
        <taxon>Eukaryota</taxon>
        <taxon>Metazoa</taxon>
        <taxon>Ecdysozoa</taxon>
        <taxon>Arthropoda</taxon>
        <taxon>Hexapoda</taxon>
        <taxon>Insecta</taxon>
        <taxon>Pterygota</taxon>
        <taxon>Neoptera</taxon>
        <taxon>Endopterygota</taxon>
        <taxon>Lepidoptera</taxon>
        <taxon>Glossata</taxon>
        <taxon>Ditrysia</taxon>
        <taxon>Tineoidea</taxon>
        <taxon>Psychidae</taxon>
        <taxon>Oiketicinae</taxon>
        <taxon>Eumeta</taxon>
    </lineage>
</organism>
<evidence type="ECO:0000313" key="2">
    <source>
        <dbReference type="EMBL" id="GBP91472.1"/>
    </source>
</evidence>
<evidence type="ECO:0000256" key="1">
    <source>
        <dbReference type="SAM" id="SignalP"/>
    </source>
</evidence>
<gene>
    <name evidence="2" type="ORF">EVAR_67044_1</name>
</gene>
<comment type="caution">
    <text evidence="2">The sequence shown here is derived from an EMBL/GenBank/DDBJ whole genome shotgun (WGS) entry which is preliminary data.</text>
</comment>
<feature type="signal peptide" evidence="1">
    <location>
        <begin position="1"/>
        <end position="17"/>
    </location>
</feature>
<keyword evidence="3" id="KW-1185">Reference proteome</keyword>
<evidence type="ECO:0000313" key="3">
    <source>
        <dbReference type="Proteomes" id="UP000299102"/>
    </source>
</evidence>